<proteinExistence type="predicted"/>
<dbReference type="EnsemblFungi" id="FOXG_09587T0">
    <property type="protein sequence ID" value="FOXG_09587P0"/>
    <property type="gene ID" value="FOXG_09587"/>
</dbReference>
<accession>A0A0D2Y003</accession>
<reference evidence="1" key="2">
    <citation type="submission" date="2025-08" db="UniProtKB">
        <authorList>
            <consortium name="EnsemblFungi"/>
        </authorList>
    </citation>
    <scope>IDENTIFICATION</scope>
    <source>
        <strain evidence="1">4287 / CBS 123668 / FGSC 9935 / NRRL 34936</strain>
    </source>
</reference>
<gene>
    <name evidence="1" type="primary">28951136</name>
</gene>
<sequence>MPRHLSIFFDCNYIRERVCLSGRGLEHSEAMPDRDTKLPNIKCTSLHKPDVIGAHRYEFFVHGTDLAKKYGKVALNDEETKEILALINGSSESSLEALLAKFGHSDVKEGEIQDQ</sequence>
<reference evidence="2" key="1">
    <citation type="journal article" date="2012" name="Mol. Plant Microbe Interact.">
        <title>A highly conserved effector in Fusarium oxysporum is required for full virulence on Arabidopsis.</title>
        <authorList>
            <person name="Thatcher L.F."/>
            <person name="Gardiner D.M."/>
            <person name="Kazan K."/>
            <person name="Manners J."/>
        </authorList>
    </citation>
    <scope>NUCLEOTIDE SEQUENCE [LARGE SCALE GENOMIC DNA]</scope>
    <source>
        <strain evidence="2">Fo5176</strain>
    </source>
</reference>
<evidence type="ECO:0000313" key="2">
    <source>
        <dbReference type="Proteomes" id="UP000002489"/>
    </source>
</evidence>
<name>A0A0D2Y003_FUSOF</name>
<dbReference type="AlphaFoldDB" id="A0A0D2Y003"/>
<organism evidence="1 2">
    <name type="scientific">Fusarium oxysporum (strain Fo5176)</name>
    <name type="common">Fusarium vascular wilt</name>
    <dbReference type="NCBI Taxonomy" id="660025"/>
    <lineage>
        <taxon>Eukaryota</taxon>
        <taxon>Fungi</taxon>
        <taxon>Dikarya</taxon>
        <taxon>Ascomycota</taxon>
        <taxon>Pezizomycotina</taxon>
        <taxon>Sordariomycetes</taxon>
        <taxon>Hypocreomycetidae</taxon>
        <taxon>Hypocreales</taxon>
        <taxon>Nectriaceae</taxon>
        <taxon>Fusarium</taxon>
        <taxon>Fusarium oxysporum species complex</taxon>
    </lineage>
</organism>
<dbReference type="VEuPathDB" id="FungiDB:FOXG_09587"/>
<dbReference type="Proteomes" id="UP000002489">
    <property type="component" value="Unassembled WGS sequence"/>
</dbReference>
<evidence type="ECO:0000313" key="1">
    <source>
        <dbReference type="EnsemblFungi" id="FOXG_09587P0"/>
    </source>
</evidence>
<protein>
    <submittedName>
        <fullName evidence="1">Uncharacterized protein</fullName>
    </submittedName>
</protein>